<dbReference type="Pfam" id="PF08482">
    <property type="entry name" value="HrpB_C"/>
    <property type="match status" value="1"/>
</dbReference>
<dbReference type="GO" id="GO:0004386">
    <property type="term" value="F:helicase activity"/>
    <property type="evidence" value="ECO:0007669"/>
    <property type="project" value="UniProtKB-KW"/>
</dbReference>
<evidence type="ECO:0000256" key="5">
    <source>
        <dbReference type="SAM" id="MobiDB-lite"/>
    </source>
</evidence>
<keyword evidence="2" id="KW-0378">Hydrolase</keyword>
<dbReference type="InterPro" id="IPR027417">
    <property type="entry name" value="P-loop_NTPase"/>
</dbReference>
<dbReference type="RefSeq" id="WP_194503413.1">
    <property type="nucleotide sequence ID" value="NZ_JADIVZ010000004.1"/>
</dbReference>
<dbReference type="PROSITE" id="PS51194">
    <property type="entry name" value="HELICASE_CTER"/>
    <property type="match status" value="1"/>
</dbReference>
<dbReference type="InterPro" id="IPR014001">
    <property type="entry name" value="Helicase_ATP-bd"/>
</dbReference>
<dbReference type="Proteomes" id="UP000656804">
    <property type="component" value="Unassembled WGS sequence"/>
</dbReference>
<dbReference type="PANTHER" id="PTHR43519:SF1">
    <property type="entry name" value="ATP-DEPENDENT RNA HELICASE HRPB"/>
    <property type="match status" value="1"/>
</dbReference>
<dbReference type="SMART" id="SM00487">
    <property type="entry name" value="DEXDc"/>
    <property type="match status" value="1"/>
</dbReference>
<evidence type="ECO:0000259" key="6">
    <source>
        <dbReference type="PROSITE" id="PS51192"/>
    </source>
</evidence>
<comment type="caution">
    <text evidence="8">The sequence shown here is derived from an EMBL/GenBank/DDBJ whole genome shotgun (WGS) entry which is preliminary data.</text>
</comment>
<dbReference type="SMART" id="SM00847">
    <property type="entry name" value="HA2"/>
    <property type="match status" value="1"/>
</dbReference>
<name>A0A930V1T4_9ACTN</name>
<keyword evidence="1" id="KW-0547">Nucleotide-binding</keyword>
<evidence type="ECO:0000256" key="3">
    <source>
        <dbReference type="ARBA" id="ARBA00022806"/>
    </source>
</evidence>
<evidence type="ECO:0000256" key="4">
    <source>
        <dbReference type="ARBA" id="ARBA00022840"/>
    </source>
</evidence>
<dbReference type="GO" id="GO:0003676">
    <property type="term" value="F:nucleic acid binding"/>
    <property type="evidence" value="ECO:0007669"/>
    <property type="project" value="InterPro"/>
</dbReference>
<feature type="compositionally biased region" description="Basic and acidic residues" evidence="5">
    <location>
        <begin position="806"/>
        <end position="818"/>
    </location>
</feature>
<feature type="compositionally biased region" description="Basic and acidic residues" evidence="5">
    <location>
        <begin position="786"/>
        <end position="795"/>
    </location>
</feature>
<dbReference type="PANTHER" id="PTHR43519">
    <property type="entry name" value="ATP-DEPENDENT RNA HELICASE HRPB"/>
    <property type="match status" value="1"/>
</dbReference>
<dbReference type="InterPro" id="IPR007502">
    <property type="entry name" value="Helicase-assoc_dom"/>
</dbReference>
<organism evidence="8 9">
    <name type="scientific">Nocardioides acrostichi</name>
    <dbReference type="NCBI Taxonomy" id="2784339"/>
    <lineage>
        <taxon>Bacteria</taxon>
        <taxon>Bacillati</taxon>
        <taxon>Actinomycetota</taxon>
        <taxon>Actinomycetes</taxon>
        <taxon>Propionibacteriales</taxon>
        <taxon>Nocardioidaceae</taxon>
        <taxon>Nocardioides</taxon>
    </lineage>
</organism>
<dbReference type="InterPro" id="IPR010225">
    <property type="entry name" value="HrpB"/>
</dbReference>
<feature type="domain" description="Helicase ATP-binding" evidence="6">
    <location>
        <begin position="15"/>
        <end position="176"/>
    </location>
</feature>
<dbReference type="PIRSF" id="PIRSF005496">
    <property type="entry name" value="ATP_hel_hrpB"/>
    <property type="match status" value="1"/>
</dbReference>
<dbReference type="SUPFAM" id="SSF52540">
    <property type="entry name" value="P-loop containing nucleoside triphosphate hydrolases"/>
    <property type="match status" value="1"/>
</dbReference>
<accession>A0A930V1T4</accession>
<keyword evidence="9" id="KW-1185">Reference proteome</keyword>
<dbReference type="InterPro" id="IPR011545">
    <property type="entry name" value="DEAD/DEAH_box_helicase_dom"/>
</dbReference>
<dbReference type="SMART" id="SM00490">
    <property type="entry name" value="HELICc"/>
    <property type="match status" value="1"/>
</dbReference>
<dbReference type="Gene3D" id="1.20.120.1080">
    <property type="match status" value="1"/>
</dbReference>
<dbReference type="Gene3D" id="3.40.50.300">
    <property type="entry name" value="P-loop containing nucleotide triphosphate hydrolases"/>
    <property type="match status" value="2"/>
</dbReference>
<keyword evidence="4" id="KW-0067">ATP-binding</keyword>
<reference evidence="8" key="1">
    <citation type="submission" date="2020-11" db="EMBL/GenBank/DDBJ databases">
        <title>Nocardioides sp. CBS4Y-1, whole genome shotgun sequence.</title>
        <authorList>
            <person name="Tuo L."/>
        </authorList>
    </citation>
    <scope>NUCLEOTIDE SEQUENCE</scope>
    <source>
        <strain evidence="8">CBS4Y-1</strain>
    </source>
</reference>
<feature type="region of interest" description="Disordered" evidence="5">
    <location>
        <begin position="786"/>
        <end position="818"/>
    </location>
</feature>
<keyword evidence="3 8" id="KW-0347">Helicase</keyword>
<evidence type="ECO:0000313" key="9">
    <source>
        <dbReference type="Proteomes" id="UP000656804"/>
    </source>
</evidence>
<evidence type="ECO:0000259" key="7">
    <source>
        <dbReference type="PROSITE" id="PS51194"/>
    </source>
</evidence>
<dbReference type="GO" id="GO:0016787">
    <property type="term" value="F:hydrolase activity"/>
    <property type="evidence" value="ECO:0007669"/>
    <property type="project" value="UniProtKB-KW"/>
</dbReference>
<feature type="domain" description="Helicase C-terminal" evidence="7">
    <location>
        <begin position="210"/>
        <end position="370"/>
    </location>
</feature>
<dbReference type="AlphaFoldDB" id="A0A930V1T4"/>
<dbReference type="Pfam" id="PF00270">
    <property type="entry name" value="DEAD"/>
    <property type="match status" value="1"/>
</dbReference>
<evidence type="ECO:0000313" key="8">
    <source>
        <dbReference type="EMBL" id="MBF4162165.1"/>
    </source>
</evidence>
<dbReference type="InterPro" id="IPR013689">
    <property type="entry name" value="RNA_helicase_ATP-dep_HrpB_C"/>
</dbReference>
<dbReference type="PROSITE" id="PS51192">
    <property type="entry name" value="HELICASE_ATP_BIND_1"/>
    <property type="match status" value="1"/>
</dbReference>
<dbReference type="Pfam" id="PF00271">
    <property type="entry name" value="Helicase_C"/>
    <property type="match status" value="1"/>
</dbReference>
<evidence type="ECO:0000256" key="1">
    <source>
        <dbReference type="ARBA" id="ARBA00022741"/>
    </source>
</evidence>
<dbReference type="InterPro" id="IPR001650">
    <property type="entry name" value="Helicase_C-like"/>
</dbReference>
<sequence>MLGHLPVEQGLAAIERALRDRGAVVVQAPPGSGKTTLVPPRVASIGPGRVIVTQPRRIAARAAAARMAELAGEPLGRRFGYAVRGERRSGPDTRVEVVTTGLLVRRLQADPELSGVTAVVLDEVHERSIDADLALALLLDVRAALRPDLRLVAMSATVAAERFATLLDADVVSVPGSPHPLAVRWAPAPTGVRPLDDRGVTPAFLDHVAAVAAGALTTAEGDVLVFVPGVREVDQVVRRLDGVAVPLHGRLTAKEQDAALRPTADGARRVIVSTAVAESSLTVPGVRAVVDAGLSREPRFDRSRGMGGLVTVRVSRASAEQRGGRAARTGPGTVHRCWSQAEHAHLAEHPLPEIATADLTPMALQLACWGARLDDLALPDPPLATAWQAAQRTLRDLDAVDEAGTLTATGRSLGELPVDPRLGRALLVAAPQIGARAAAEVVALLADDVRGPDVDLVAGLRRARRERPRGWVDTVRRLEALAGDSAAVVSDDVAAGLVVALAHPERIARRRASGDHVTVGGTGVRVEGSLAAQEWLAVAHLDRRHGERDARVRSAVPISEDVALGAAGSRLRELIEAHVVGGKARARAVVRLGAIEVSSTPIGNPPADVVTRAWSEALARGGLDQLRWSDAARNLRERLAFLHAVLGEPWPDVADDALLERAEEWLGTDPSRLDLAAALRGLLPWPQAGRLDELAPPRLSVPSGSSYRVDYAAALAVEAEGQPVLAVKLQECFGWAQTPAVVEGRVRVLLHLLSPAGRPLAVTSDLASFWENAYPGVRAEMRGRYPKHPWPEDPWSHVPTRRVRSRLSERPGESPGRR</sequence>
<dbReference type="CDD" id="cd18791">
    <property type="entry name" value="SF2_C_RHA"/>
    <property type="match status" value="1"/>
</dbReference>
<dbReference type="EMBL" id="JADIVZ010000004">
    <property type="protein sequence ID" value="MBF4162165.1"/>
    <property type="molecule type" value="Genomic_DNA"/>
</dbReference>
<dbReference type="NCBIfam" id="TIGR01970">
    <property type="entry name" value="DEAH_box_HrpB"/>
    <property type="match status" value="1"/>
</dbReference>
<protein>
    <submittedName>
        <fullName evidence="8">ATP-dependent helicase HrpB</fullName>
    </submittedName>
</protein>
<dbReference type="GO" id="GO:0005524">
    <property type="term" value="F:ATP binding"/>
    <property type="evidence" value="ECO:0007669"/>
    <property type="project" value="UniProtKB-KW"/>
</dbReference>
<evidence type="ECO:0000256" key="2">
    <source>
        <dbReference type="ARBA" id="ARBA00022801"/>
    </source>
</evidence>
<proteinExistence type="predicted"/>
<gene>
    <name evidence="8" type="primary">hrpB</name>
    <name evidence="8" type="ORF">ISG29_10710</name>
</gene>